<keyword evidence="4" id="KW-1185">Reference proteome</keyword>
<accession>U7D5U4</accession>
<dbReference type="InterPro" id="IPR018709">
    <property type="entry name" value="CoA_activase_DUF2229"/>
</dbReference>
<reference evidence="3 4" key="1">
    <citation type="journal article" date="2013" name="Environ. Microbiol.">
        <title>Genome analysis of Chitinivibrio alkaliphilus gen. nov., sp. nov., a novel extremely haloalkaliphilic anaerobic chitinolytic bacterium from the candidate phylum Termite Group 3.</title>
        <authorList>
            <person name="Sorokin D.Y."/>
            <person name="Gumerov V.M."/>
            <person name="Rakitin A.L."/>
            <person name="Beletsky A.V."/>
            <person name="Damste J.S."/>
            <person name="Muyzer G."/>
            <person name="Mardanov A.V."/>
            <person name="Ravin N.V."/>
        </authorList>
    </citation>
    <scope>NUCLEOTIDE SEQUENCE [LARGE SCALE GENOMIC DNA]</scope>
    <source>
        <strain evidence="3 4">ACht1</strain>
    </source>
</reference>
<dbReference type="CDD" id="cd24035">
    <property type="entry name" value="ASKHA_NBD_O66634-like_rpt2"/>
    <property type="match status" value="1"/>
</dbReference>
<dbReference type="InterPro" id="IPR002731">
    <property type="entry name" value="ATPase_BadF"/>
</dbReference>
<dbReference type="InterPro" id="IPR043129">
    <property type="entry name" value="ATPase_NBD"/>
</dbReference>
<dbReference type="PANTHER" id="PTHR32329:SF4">
    <property type="entry name" value="ACTIVATOR OF 2-HYDROXYACYL-COA DEHYDRATASE"/>
    <property type="match status" value="1"/>
</dbReference>
<protein>
    <submittedName>
        <fullName evidence="3">CoA-substrate-specific enzyme activase</fullName>
    </submittedName>
</protein>
<dbReference type="AlphaFoldDB" id="U7D5U4"/>
<feature type="domain" description="DUF2229" evidence="2">
    <location>
        <begin position="756"/>
        <end position="980"/>
    </location>
</feature>
<dbReference type="SUPFAM" id="SSF53067">
    <property type="entry name" value="Actin-like ATPase domain"/>
    <property type="match status" value="2"/>
</dbReference>
<dbReference type="EMBL" id="ASJR01000025">
    <property type="protein sequence ID" value="ERP30931.1"/>
    <property type="molecule type" value="Genomic_DNA"/>
</dbReference>
<feature type="domain" description="ATPase BadF/BadG/BcrA/BcrD type" evidence="1">
    <location>
        <begin position="349"/>
        <end position="611"/>
    </location>
</feature>
<dbReference type="OrthoDB" id="9802715at2"/>
<gene>
    <name evidence="3" type="ORF">CALK_2180</name>
</gene>
<dbReference type="Proteomes" id="UP000017148">
    <property type="component" value="Unassembled WGS sequence"/>
</dbReference>
<dbReference type="PATRIC" id="fig|1313304.3.peg.2075"/>
<sequence length="1100" mass="122114">MKGFSGVELGLDIGSTTVKGVVLDTQNDVLWKEYLRHNGHQAEAVHTLLTAVSKRFAHTPIRIAVTGSGARSLAPVIDADFIQEVNAVTLAVETLYPQAGSVVELGGQDAKVIIWRGGSGESRGATLTYMNDKCAGGTGSTIDKIIGKIGLTHEEAAAVKDLAITPHKISAKCGVFAETDVVGLLKAGVNKEEIFYSLCHAMVNQNLEVLVRGNILRDTVLLLGGPNRFISALPGVWRKNIQAAWEIQGYQPRERSLEKTVIVPDDAEYFAAMGAVFFNRSRPEHKEESHFSFAALTEHIKELSRGGTAVHAGPLISSQEELEEFSRAYTLRDIESPRYQSGERVSVYVGIDGGSTSTKAVLLDQEGTPIYRQYYLSTGNPIDDVSHIFAHIATWEREQEIDLHICSVGVTGYASDIIRAAFEVDVAVVETVAHMKSANKLFGEVDVICDVGGQDIKVLFMKQGRVVDFKLNTQCSAGNGYFLQGMAEQFNIPVEEYADYAFRATDAPEFNYGCAVFLEQDKVNFQQAGWSKEEMMAGLALVLPQNIWNHVVQEPNLEKFGTRFVLQGGTQKNLAALKAQVDYITGQVPQAEVHVHPYADIGGAIGAGLEAIEQGHTTSTFIGLENAASVQYTTTNDTSTVCPLCVNRCRRTFIDITSGGERQVRFISGNLCERGAEEAQKAPTSRERQPEAALNLVEYAARSVFAEYAYTPLPAAGQEHHRSTYYPSDALHDIKEKSKKFIRSSEAAQAKRAAMTVAIPRLLNMYYYTPFFSTYLRALGVGSVVYSDYTSDTLWKAGNKWGAIDPCFPAKVAPAHIYNIITKKKADAILFPILTHLETPLSETLGNTSCAIQMGTPEVVEAVFTRERDFFAEHNVRFWDPVLNMDRPVEIEGALYDYFADLLDISRDENAWAVQQGQQAQQAYLTDLRERFIASMNERIETDRVGVLLIGHPYHNDPGIHHDIPVELAKKGYPVYTIESLPVSEEFLHPLFGTESDPYSIRNIWQRNFNRNTNHKVWAAMVAARHPNLAVVDLSSFKCGHDAPTYSYIDELLDVSKTPHFTFHDIDQNRPGATFRIRIETVDYFLQKYERWLQKEVASQ</sequence>
<dbReference type="PANTHER" id="PTHR32329">
    <property type="entry name" value="BIFUNCTIONAL PROTEIN [INCLUDES 2-HYDROXYACYL-COA DEHYDRATASE (N-TER) AND ITS ACTIVATOR DOMAIN (C_TERM)-RELATED"/>
    <property type="match status" value="1"/>
</dbReference>
<dbReference type="Pfam" id="PF09989">
    <property type="entry name" value="DUF2229"/>
    <property type="match status" value="1"/>
</dbReference>
<comment type="caution">
    <text evidence="3">The sequence shown here is derived from an EMBL/GenBank/DDBJ whole genome shotgun (WGS) entry which is preliminary data.</text>
</comment>
<organism evidence="3 4">
    <name type="scientific">Chitinivibrio alkaliphilus ACht1</name>
    <dbReference type="NCBI Taxonomy" id="1313304"/>
    <lineage>
        <taxon>Bacteria</taxon>
        <taxon>Pseudomonadati</taxon>
        <taxon>Fibrobacterota</taxon>
        <taxon>Chitinivibrionia</taxon>
        <taxon>Chitinivibrionales</taxon>
        <taxon>Chitinivibrionaceae</taxon>
        <taxon>Chitinivibrio</taxon>
    </lineage>
</organism>
<evidence type="ECO:0000259" key="1">
    <source>
        <dbReference type="Pfam" id="PF01869"/>
    </source>
</evidence>
<dbReference type="Pfam" id="PF01869">
    <property type="entry name" value="BcrAD_BadFG"/>
    <property type="match status" value="2"/>
</dbReference>
<name>U7D5U4_9BACT</name>
<proteinExistence type="predicted"/>
<evidence type="ECO:0000259" key="2">
    <source>
        <dbReference type="Pfam" id="PF09989"/>
    </source>
</evidence>
<dbReference type="Gene3D" id="3.30.420.40">
    <property type="match status" value="4"/>
</dbReference>
<feature type="domain" description="ATPase BadF/BadG/BcrA/BcrD type" evidence="1">
    <location>
        <begin position="9"/>
        <end position="276"/>
    </location>
</feature>
<evidence type="ECO:0000313" key="4">
    <source>
        <dbReference type="Proteomes" id="UP000017148"/>
    </source>
</evidence>
<dbReference type="STRING" id="1313304.CALK_2180"/>
<dbReference type="eggNOG" id="COG3580">
    <property type="taxonomic scope" value="Bacteria"/>
</dbReference>
<evidence type="ECO:0000313" key="3">
    <source>
        <dbReference type="EMBL" id="ERP30931.1"/>
    </source>
</evidence>
<dbReference type="InterPro" id="IPR051805">
    <property type="entry name" value="Dehydratase_Activator_Redct"/>
</dbReference>
<dbReference type="eggNOG" id="COG1924">
    <property type="taxonomic scope" value="Bacteria"/>
</dbReference>
<dbReference type="RefSeq" id="WP_022637556.1">
    <property type="nucleotide sequence ID" value="NZ_ASJR01000025.1"/>
</dbReference>
<dbReference type="CDD" id="cd24034">
    <property type="entry name" value="ASKHA_NBD_O66634-like_rpt1"/>
    <property type="match status" value="1"/>
</dbReference>